<dbReference type="EMBL" id="JBBKZT010000014">
    <property type="protein sequence ID" value="MEJ8850339.1"/>
    <property type="molecule type" value="Genomic_DNA"/>
</dbReference>
<dbReference type="InterPro" id="IPR046667">
    <property type="entry name" value="DUF6537"/>
</dbReference>
<dbReference type="SUPFAM" id="SSF53323">
    <property type="entry name" value="Pyruvate-ferredoxin oxidoreductase, PFOR, domain III"/>
    <property type="match status" value="1"/>
</dbReference>
<dbReference type="InterPro" id="IPR051457">
    <property type="entry name" value="2-oxoacid:Fd_oxidoreductase"/>
</dbReference>
<dbReference type="NCBIfam" id="NF009589">
    <property type="entry name" value="PRK13030.1"/>
    <property type="match status" value="1"/>
</dbReference>
<dbReference type="CDD" id="cd07034">
    <property type="entry name" value="TPP_PYR_PFOR_IOR-alpha_like"/>
    <property type="match status" value="1"/>
</dbReference>
<dbReference type="InterPro" id="IPR002869">
    <property type="entry name" value="Pyrv_flavodox_OxRed_cen"/>
</dbReference>
<feature type="domain" description="DUF6537" evidence="3">
    <location>
        <begin position="965"/>
        <end position="1165"/>
    </location>
</feature>
<evidence type="ECO:0000313" key="4">
    <source>
        <dbReference type="EMBL" id="MEJ8850339.1"/>
    </source>
</evidence>
<comment type="caution">
    <text evidence="4">The sequence shown here is derived from an EMBL/GenBank/DDBJ whole genome shotgun (WGS) entry which is preliminary data.</text>
</comment>
<dbReference type="PANTHER" id="PTHR48084:SF3">
    <property type="entry name" value="SUBUNIT OF PYRUVATE:FLAVODOXIN OXIDOREDUCTASE"/>
    <property type="match status" value="1"/>
</dbReference>
<gene>
    <name evidence="4" type="ORF">WKW82_27130</name>
</gene>
<dbReference type="Proteomes" id="UP001385892">
    <property type="component" value="Unassembled WGS sequence"/>
</dbReference>
<evidence type="ECO:0000256" key="1">
    <source>
        <dbReference type="ARBA" id="ARBA00023002"/>
    </source>
</evidence>
<dbReference type="NCBIfam" id="NF009588">
    <property type="entry name" value="PRK13029.1"/>
    <property type="match status" value="1"/>
</dbReference>
<dbReference type="RefSeq" id="WP_340345642.1">
    <property type="nucleotide sequence ID" value="NZ_JBBKZT010000014.1"/>
</dbReference>
<reference evidence="4 5" key="1">
    <citation type="submission" date="2024-03" db="EMBL/GenBank/DDBJ databases">
        <title>Novel species of the genus Variovorax.</title>
        <authorList>
            <person name="Liu Q."/>
            <person name="Xin Y.-H."/>
        </authorList>
    </citation>
    <scope>NUCLEOTIDE SEQUENCE [LARGE SCALE GENOMIC DNA]</scope>
    <source>
        <strain evidence="4 5">KACC 18900</strain>
    </source>
</reference>
<sequence length="1196" mass="130167">MTTHEAAQPLARADYKLSDGLWAHSGAIYLTGTQALVRVLLMQRQRDAARGLNTQGFVSGYRGSPLGMVDQAIWKAGERFKEAGIRFVPAINEELGATQVLGTQRVESDPERTVEGVFAMWYGKGPGVDRAGDALKHGNAYGSSPHGGVLVVAGDDHGCVSSSMPHQSDHAFMAWSMPVLQPANVAEYLEFGLYGYELSRFSGAWVGMAALSEVVESAGTVDLDRINARVAAWADADSVRGITGHLAPADGLHYRWPDLPSLRIESRLADKLEAVAAFTRVNSIDRHVIESPHATVGIVTCGKAHYDLMEVLRRLEVTPESLARVGVRLYKLGLSFPIEQSRMKDFAKGLREILVIEEKGAIVETQLRDLFYNAPSDARPALVGKLDRDGKPLVSALGELRPSRLIELVAHWLAQHFPDNTDLGNHFQHVRDFTLPELLSNGGDSVKRLPYFCAGCPHNTSTKVPEGSTARAGIGCHFMANWMDRSTAGLIQMGGEGVDWVSHSMFTRTPHVFQNLGDGTYYHSGYLAIRQAVAAKATLTYKILFNDAVAMTGGQPVDGVISVDAIARQVESEGVKQVVVVSDAIDKYDALKGRFPAGTEFHDRSELDAVQRRLREVPGVTVLIYEQTCAAEKRRRRKKGEMVDPSKRLFINEAVCEGCGDCTVQSNCVAVLPLETGLGRKRQIDQTSCNKDYSCAKGFCPSFVGVTGGSLRKKSGALAAGRAAFLEHVAELPVPGEHRWDVPYDLLVTGVGGTGVVTVGAVIAMAAHLEGMSASVLDFMGFAQKGGAVLSFVRLADRPERLNQVRIDTQQADAILACDVVVGASADALQTVRHGRTRILANTHEIPVAEALRNPDADLKVELLLEKMRFVAGDEQVETFDAQTLAQEFIGDTQASNILAMGYAWQRGLIPLRLESIMRAIELNGVAVEANHTAFSLGRLAAADANAIHGLRNAAAHAPQDETAQALIADAVARLSAYQNAAWARRYESRLREVMARESALVGGDASLPVTRNAARSLLKLMSYKDEYEVARLYTDGSFREKLAEQFEGDFQLEFHMAPPFLSRPKDGQPPRKIRLGGWMLPAMKWLAHGKRLRGTALDLFGHTEERRLERALIGQFEARLDELMAELSPANQKLAALIAAVPMTIRGYGHVKLANLAMARAREAELLHRFAPSRYPRPAGEAKAGQLRGIAVVAG</sequence>
<evidence type="ECO:0000259" key="3">
    <source>
        <dbReference type="Pfam" id="PF20169"/>
    </source>
</evidence>
<dbReference type="InterPro" id="IPR029061">
    <property type="entry name" value="THDP-binding"/>
</dbReference>
<feature type="domain" description="Pyruvate/ketoisovalerate oxidoreductase catalytic" evidence="2">
    <location>
        <begin position="752"/>
        <end position="939"/>
    </location>
</feature>
<evidence type="ECO:0000313" key="5">
    <source>
        <dbReference type="Proteomes" id="UP001385892"/>
    </source>
</evidence>
<accession>A0ABU8WTU6</accession>
<dbReference type="InterPro" id="IPR019752">
    <property type="entry name" value="Pyrv/ketoisovalerate_OxRed_cat"/>
</dbReference>
<dbReference type="Pfam" id="PF20169">
    <property type="entry name" value="DUF6537"/>
    <property type="match status" value="1"/>
</dbReference>
<dbReference type="Gene3D" id="3.40.920.10">
    <property type="entry name" value="Pyruvate-ferredoxin oxidoreductase, PFOR, domain III"/>
    <property type="match status" value="1"/>
</dbReference>
<proteinExistence type="predicted"/>
<dbReference type="SUPFAM" id="SSF52518">
    <property type="entry name" value="Thiamin diphosphate-binding fold (THDP-binding)"/>
    <property type="match status" value="2"/>
</dbReference>
<evidence type="ECO:0000259" key="2">
    <source>
        <dbReference type="Pfam" id="PF01558"/>
    </source>
</evidence>
<dbReference type="InterPro" id="IPR002880">
    <property type="entry name" value="Pyrv_Fd/Flavodoxin_OxRdtase_N"/>
</dbReference>
<organism evidence="4 5">
    <name type="scientific">Variovorax rhizosphaerae</name>
    <dbReference type="NCBI Taxonomy" id="1836200"/>
    <lineage>
        <taxon>Bacteria</taxon>
        <taxon>Pseudomonadati</taxon>
        <taxon>Pseudomonadota</taxon>
        <taxon>Betaproteobacteria</taxon>
        <taxon>Burkholderiales</taxon>
        <taxon>Comamonadaceae</taxon>
        <taxon>Variovorax</taxon>
    </lineage>
</organism>
<dbReference type="Gene3D" id="3.40.50.970">
    <property type="match status" value="1"/>
</dbReference>
<keyword evidence="1" id="KW-0560">Oxidoreductase</keyword>
<dbReference type="PANTHER" id="PTHR48084">
    <property type="entry name" value="2-OXOGLUTARATE OXIDOREDUCTASE SUBUNIT KORB-RELATED"/>
    <property type="match status" value="1"/>
</dbReference>
<name>A0ABU8WTU6_9BURK</name>
<dbReference type="Pfam" id="PF01558">
    <property type="entry name" value="POR"/>
    <property type="match status" value="1"/>
</dbReference>
<protein>
    <submittedName>
        <fullName evidence="4">Indolepyruvate ferredoxin oxidoreductase family protein</fullName>
    </submittedName>
</protein>
<keyword evidence="5" id="KW-1185">Reference proteome</keyword>